<organism evidence="1 2">
    <name type="scientific">Apatococcus lobatus</name>
    <dbReference type="NCBI Taxonomy" id="904363"/>
    <lineage>
        <taxon>Eukaryota</taxon>
        <taxon>Viridiplantae</taxon>
        <taxon>Chlorophyta</taxon>
        <taxon>core chlorophytes</taxon>
        <taxon>Trebouxiophyceae</taxon>
        <taxon>Chlorellales</taxon>
        <taxon>Chlorellaceae</taxon>
        <taxon>Apatococcus</taxon>
    </lineage>
</organism>
<evidence type="ECO:0000313" key="2">
    <source>
        <dbReference type="Proteomes" id="UP001438707"/>
    </source>
</evidence>
<proteinExistence type="predicted"/>
<protein>
    <submittedName>
        <fullName evidence="1">Uncharacterized protein</fullName>
    </submittedName>
</protein>
<dbReference type="AlphaFoldDB" id="A0AAW1QXU1"/>
<accession>A0AAW1QXU1</accession>
<comment type="caution">
    <text evidence="1">The sequence shown here is derived from an EMBL/GenBank/DDBJ whole genome shotgun (WGS) entry which is preliminary data.</text>
</comment>
<evidence type="ECO:0000313" key="1">
    <source>
        <dbReference type="EMBL" id="KAK9825999.1"/>
    </source>
</evidence>
<dbReference type="EMBL" id="JALJOS010000022">
    <property type="protein sequence ID" value="KAK9825999.1"/>
    <property type="molecule type" value="Genomic_DNA"/>
</dbReference>
<name>A0AAW1QXU1_9CHLO</name>
<dbReference type="Proteomes" id="UP001438707">
    <property type="component" value="Unassembled WGS sequence"/>
</dbReference>
<sequence>MELSTLTPEQLYKSITGRSLWLVGDSQMRHFYTSIECFLAPFTPSIGRSMPFRGNDTLNAMMRRGTDFNIWRDNTKCMFLQNHTRICHLRKVYSPNIIEDVFPALIQGAPDLQQDVMVINVGTWYDPGSPDLYAKDLQLLADAIQQLRDQLPRQLIWADTPPQHFQYEKGYGWHDAPFGSRGVHEHCVFIDNKEHRQGGWANIIARTVMSELPVAVLNTWKVYMRIITLELAITLSEPQAGFGDVAKYLSEAASSTFSPASSDVPWSGTSSGFQGKVTHREVARLRTLYNQIKTAREQVSGCMDPAASNYNPNAAEDDGTCNYIPAEGVPLSEGLKGYISQSLGNLWGKNFEGGSSEPNWEGTGFSYSGDIVSQRDITRLLSYEKVVQQTLEAAEKEAEKVET</sequence>
<gene>
    <name evidence="1" type="ORF">WJX74_003991</name>
</gene>
<reference evidence="1 2" key="1">
    <citation type="journal article" date="2024" name="Nat. Commun.">
        <title>Phylogenomics reveals the evolutionary origins of lichenization in chlorophyte algae.</title>
        <authorList>
            <person name="Puginier C."/>
            <person name="Libourel C."/>
            <person name="Otte J."/>
            <person name="Skaloud P."/>
            <person name="Haon M."/>
            <person name="Grisel S."/>
            <person name="Petersen M."/>
            <person name="Berrin J.G."/>
            <person name="Delaux P.M."/>
            <person name="Dal Grande F."/>
            <person name="Keller J."/>
        </authorList>
    </citation>
    <scope>NUCLEOTIDE SEQUENCE [LARGE SCALE GENOMIC DNA]</scope>
    <source>
        <strain evidence="1 2">SAG 2145</strain>
    </source>
</reference>
<keyword evidence="2" id="KW-1185">Reference proteome</keyword>